<keyword evidence="5 12" id="KW-0347">Helicase</keyword>
<organism evidence="17 18">
    <name type="scientific">Catenaria anguillulae PL171</name>
    <dbReference type="NCBI Taxonomy" id="765915"/>
    <lineage>
        <taxon>Eukaryota</taxon>
        <taxon>Fungi</taxon>
        <taxon>Fungi incertae sedis</taxon>
        <taxon>Blastocladiomycota</taxon>
        <taxon>Blastocladiomycetes</taxon>
        <taxon>Blastocladiales</taxon>
        <taxon>Catenariaceae</taxon>
        <taxon>Catenaria</taxon>
    </lineage>
</organism>
<keyword evidence="2" id="KW-0507">mRNA processing</keyword>
<accession>A0A1Y2HT18</accession>
<dbReference type="CDD" id="cd18787">
    <property type="entry name" value="SF2_C_DEAD"/>
    <property type="match status" value="1"/>
</dbReference>
<feature type="domain" description="Helicase C-terminal" evidence="15">
    <location>
        <begin position="562"/>
        <end position="721"/>
    </location>
</feature>
<keyword evidence="6 12" id="KW-0067">ATP-binding</keyword>
<dbReference type="InterPro" id="IPR057479">
    <property type="entry name" value="PRP28/DDX23-like_helical"/>
</dbReference>
<dbReference type="InterPro" id="IPR000629">
    <property type="entry name" value="RNA-helicase_DEAD-box_CS"/>
</dbReference>
<feature type="domain" description="DEAD-box RNA helicase Q" evidence="16">
    <location>
        <begin position="280"/>
        <end position="308"/>
    </location>
</feature>
<comment type="similarity">
    <text evidence="8">Belongs to the DEAD box helicase family. DDX23/PRP28 subfamily.</text>
</comment>
<evidence type="ECO:0000256" key="7">
    <source>
        <dbReference type="ARBA" id="ARBA00023187"/>
    </source>
</evidence>
<dbReference type="InterPro" id="IPR011545">
    <property type="entry name" value="DEAD/DEAH_box_helicase_dom"/>
</dbReference>
<evidence type="ECO:0000259" key="16">
    <source>
        <dbReference type="PROSITE" id="PS51195"/>
    </source>
</evidence>
<dbReference type="InterPro" id="IPR027417">
    <property type="entry name" value="P-loop_NTPase"/>
</dbReference>
<evidence type="ECO:0000259" key="15">
    <source>
        <dbReference type="PROSITE" id="PS51194"/>
    </source>
</evidence>
<feature type="compositionally biased region" description="Polar residues" evidence="13">
    <location>
        <begin position="94"/>
        <end position="109"/>
    </location>
</feature>
<dbReference type="PROSITE" id="PS51195">
    <property type="entry name" value="Q_MOTIF"/>
    <property type="match status" value="1"/>
</dbReference>
<protein>
    <recommendedName>
        <fullName evidence="1">RNA helicase</fullName>
        <ecNumber evidence="1">3.6.4.13</ecNumber>
    </recommendedName>
</protein>
<dbReference type="GO" id="GO:0006397">
    <property type="term" value="P:mRNA processing"/>
    <property type="evidence" value="ECO:0007669"/>
    <property type="project" value="UniProtKB-KW"/>
</dbReference>
<dbReference type="Pfam" id="PF00271">
    <property type="entry name" value="Helicase_C"/>
    <property type="match status" value="1"/>
</dbReference>
<evidence type="ECO:0000256" key="4">
    <source>
        <dbReference type="ARBA" id="ARBA00022801"/>
    </source>
</evidence>
<evidence type="ECO:0000256" key="8">
    <source>
        <dbReference type="ARBA" id="ARBA00037954"/>
    </source>
</evidence>
<keyword evidence="4 12" id="KW-0378">Hydrolase</keyword>
<dbReference type="STRING" id="765915.A0A1Y2HT18"/>
<evidence type="ECO:0000256" key="10">
    <source>
        <dbReference type="ARBA" id="ARBA00047984"/>
    </source>
</evidence>
<dbReference type="InterPro" id="IPR001650">
    <property type="entry name" value="Helicase_C-like"/>
</dbReference>
<feature type="compositionally biased region" description="Low complexity" evidence="13">
    <location>
        <begin position="32"/>
        <end position="41"/>
    </location>
</feature>
<evidence type="ECO:0000256" key="2">
    <source>
        <dbReference type="ARBA" id="ARBA00022664"/>
    </source>
</evidence>
<evidence type="ECO:0000259" key="14">
    <source>
        <dbReference type="PROSITE" id="PS51192"/>
    </source>
</evidence>
<dbReference type="GO" id="GO:0008380">
    <property type="term" value="P:RNA splicing"/>
    <property type="evidence" value="ECO:0007669"/>
    <property type="project" value="UniProtKB-KW"/>
</dbReference>
<comment type="caution">
    <text evidence="17">The sequence shown here is derived from an EMBL/GenBank/DDBJ whole genome shotgun (WGS) entry which is preliminary data.</text>
</comment>
<dbReference type="GO" id="GO:0016787">
    <property type="term" value="F:hydrolase activity"/>
    <property type="evidence" value="ECO:0007669"/>
    <property type="project" value="UniProtKB-KW"/>
</dbReference>
<dbReference type="AlphaFoldDB" id="A0A1Y2HT18"/>
<gene>
    <name evidence="17" type="ORF">BCR44DRAFT_1460647</name>
</gene>
<feature type="compositionally biased region" description="Basic and acidic residues" evidence="13">
    <location>
        <begin position="43"/>
        <end position="93"/>
    </location>
</feature>
<feature type="compositionally biased region" description="Basic and acidic residues" evidence="13">
    <location>
        <begin position="137"/>
        <end position="146"/>
    </location>
</feature>
<dbReference type="CDD" id="cd17945">
    <property type="entry name" value="DEADc_DDX23"/>
    <property type="match status" value="1"/>
</dbReference>
<dbReference type="InterPro" id="IPR014001">
    <property type="entry name" value="Helicase_ATP-bd"/>
</dbReference>
<evidence type="ECO:0000256" key="13">
    <source>
        <dbReference type="SAM" id="MobiDB-lite"/>
    </source>
</evidence>
<comment type="subunit">
    <text evidence="9">Component of the U5 snRNP complex.</text>
</comment>
<dbReference type="Pfam" id="PF00270">
    <property type="entry name" value="DEAD"/>
    <property type="match status" value="1"/>
</dbReference>
<feature type="region of interest" description="Disordered" evidence="13">
    <location>
        <begin position="1"/>
        <end position="169"/>
    </location>
</feature>
<evidence type="ECO:0000256" key="9">
    <source>
        <dbReference type="ARBA" id="ARBA00038719"/>
    </source>
</evidence>
<dbReference type="PROSITE" id="PS51192">
    <property type="entry name" value="HELICASE_ATP_BIND_1"/>
    <property type="match status" value="1"/>
</dbReference>
<dbReference type="GO" id="GO:0003676">
    <property type="term" value="F:nucleic acid binding"/>
    <property type="evidence" value="ECO:0007669"/>
    <property type="project" value="InterPro"/>
</dbReference>
<evidence type="ECO:0000256" key="5">
    <source>
        <dbReference type="ARBA" id="ARBA00022806"/>
    </source>
</evidence>
<feature type="domain" description="Helicase ATP-binding" evidence="14">
    <location>
        <begin position="311"/>
        <end position="551"/>
    </location>
</feature>
<dbReference type="OrthoDB" id="196131at2759"/>
<dbReference type="SMART" id="SM00487">
    <property type="entry name" value="DEXDc"/>
    <property type="match status" value="1"/>
</dbReference>
<evidence type="ECO:0000256" key="3">
    <source>
        <dbReference type="ARBA" id="ARBA00022741"/>
    </source>
</evidence>
<dbReference type="PROSITE" id="PS00039">
    <property type="entry name" value="DEAD_ATP_HELICASE"/>
    <property type="match status" value="1"/>
</dbReference>
<feature type="short sequence motif" description="Q motif" evidence="11">
    <location>
        <begin position="280"/>
        <end position="308"/>
    </location>
</feature>
<feature type="compositionally biased region" description="Basic and acidic residues" evidence="13">
    <location>
        <begin position="110"/>
        <end position="126"/>
    </location>
</feature>
<evidence type="ECO:0000313" key="18">
    <source>
        <dbReference type="Proteomes" id="UP000193411"/>
    </source>
</evidence>
<name>A0A1Y2HT18_9FUNG</name>
<reference evidence="17 18" key="1">
    <citation type="submission" date="2016-07" db="EMBL/GenBank/DDBJ databases">
        <title>Pervasive Adenine N6-methylation of Active Genes in Fungi.</title>
        <authorList>
            <consortium name="DOE Joint Genome Institute"/>
            <person name="Mondo S.J."/>
            <person name="Dannebaum R.O."/>
            <person name="Kuo R.C."/>
            <person name="Labutti K."/>
            <person name="Haridas S."/>
            <person name="Kuo A."/>
            <person name="Salamov A."/>
            <person name="Ahrendt S.R."/>
            <person name="Lipzen A."/>
            <person name="Sullivan W."/>
            <person name="Andreopoulos W.B."/>
            <person name="Clum A."/>
            <person name="Lindquist E."/>
            <person name="Daum C."/>
            <person name="Ramamoorthy G.K."/>
            <person name="Gryganskyi A."/>
            <person name="Culley D."/>
            <person name="Magnuson J.K."/>
            <person name="James T.Y."/>
            <person name="O'Malley M.A."/>
            <person name="Stajich J.E."/>
            <person name="Spatafora J.W."/>
            <person name="Visel A."/>
            <person name="Grigoriev I.V."/>
        </authorList>
    </citation>
    <scope>NUCLEOTIDE SEQUENCE [LARGE SCALE GENOMIC DNA]</scope>
    <source>
        <strain evidence="17 18">PL171</strain>
    </source>
</reference>
<dbReference type="EMBL" id="MCFL01000018">
    <property type="protein sequence ID" value="ORZ36282.1"/>
    <property type="molecule type" value="Genomic_DNA"/>
</dbReference>
<evidence type="ECO:0000256" key="11">
    <source>
        <dbReference type="PROSITE-ProRule" id="PRU00552"/>
    </source>
</evidence>
<dbReference type="GO" id="GO:0005524">
    <property type="term" value="F:ATP binding"/>
    <property type="evidence" value="ECO:0007669"/>
    <property type="project" value="UniProtKB-KW"/>
</dbReference>
<evidence type="ECO:0000256" key="12">
    <source>
        <dbReference type="RuleBase" id="RU000492"/>
    </source>
</evidence>
<dbReference type="Gene3D" id="3.40.50.300">
    <property type="entry name" value="P-loop containing nucleotide triphosphate hydrolases"/>
    <property type="match status" value="2"/>
</dbReference>
<evidence type="ECO:0000313" key="17">
    <source>
        <dbReference type="EMBL" id="ORZ36282.1"/>
    </source>
</evidence>
<dbReference type="Proteomes" id="UP000193411">
    <property type="component" value="Unassembled WGS sequence"/>
</dbReference>
<evidence type="ECO:0000256" key="1">
    <source>
        <dbReference type="ARBA" id="ARBA00012552"/>
    </source>
</evidence>
<dbReference type="InterPro" id="IPR014014">
    <property type="entry name" value="RNA_helicase_DEAD_Q_motif"/>
</dbReference>
<dbReference type="SUPFAM" id="SSF52540">
    <property type="entry name" value="P-loop containing nucleoside triphosphate hydrolases"/>
    <property type="match status" value="1"/>
</dbReference>
<dbReference type="PROSITE" id="PS51194">
    <property type="entry name" value="HELICASE_CTER"/>
    <property type="match status" value="1"/>
</dbReference>
<keyword evidence="3 12" id="KW-0547">Nucleotide-binding</keyword>
<comment type="catalytic activity">
    <reaction evidence="10">
        <text>ATP + H2O = ADP + phosphate + H(+)</text>
        <dbReference type="Rhea" id="RHEA:13065"/>
        <dbReference type="ChEBI" id="CHEBI:15377"/>
        <dbReference type="ChEBI" id="CHEBI:15378"/>
        <dbReference type="ChEBI" id="CHEBI:30616"/>
        <dbReference type="ChEBI" id="CHEBI:43474"/>
        <dbReference type="ChEBI" id="CHEBI:456216"/>
        <dbReference type="EC" id="3.6.4.13"/>
    </reaction>
</comment>
<evidence type="ECO:0000256" key="6">
    <source>
        <dbReference type="ARBA" id="ARBA00022840"/>
    </source>
</evidence>
<dbReference type="SMART" id="SM00490">
    <property type="entry name" value="HELICc"/>
    <property type="match status" value="1"/>
</dbReference>
<dbReference type="EC" id="3.6.4.13" evidence="1"/>
<keyword evidence="18" id="KW-1185">Reference proteome</keyword>
<dbReference type="PANTHER" id="PTHR47958">
    <property type="entry name" value="ATP-DEPENDENT RNA HELICASE DBP3"/>
    <property type="match status" value="1"/>
</dbReference>
<keyword evidence="7" id="KW-0508">mRNA splicing</keyword>
<dbReference type="Pfam" id="PF25430">
    <property type="entry name" value="DDX23"/>
    <property type="match status" value="1"/>
</dbReference>
<proteinExistence type="inferred from homology"/>
<sequence length="721" mass="81150">MSSSSSAPSPAPKTNGSRQPLSLEDVLKQKAAEQAAGAKPKFLSKEERQKLALAKRAEEVERIRDRQLAEKQHRSTFFDEAKELAKAEQEKRYGSSTSRFRNDGFSSDWRQNRDRDAGGYRDRDRPSGGGSGSSGHWSRDRDRDRYNASSRNMDPDDDPSLAHLTPQERDQIRARYMGQDNKKKQKRRMNERRFVFDWDAGEDTSRDANPLYEKRVGYSAYGRGHIGGVDPNDKDYDQSQQDNRHWSEKSLKEMKERDWRIFKEDFDIATKGGNIPHPLRSWRESTIPPRILHVIDTVGYKEPTPIQRQAIPIGLQGRDMLGIAETGSGKTLTFLVPLLSFILKLPKITEEMPTSVEAMKFAAPLGYSCVSIVGGHAIEEQSFALSRGCEIVIATPGRLKDCLDRHIVVLGQCMYVVMDEADRMIDMGFEADVTYILDQLPVKAAAESAKKEMDREHQFAGMNPYLREAQDMAAAARELVEAMDVDGPLGTSSGATDASRARTEPTFHKLPEKVREALGGQHFRQTVLYSATMPPQVERLAQKYLRRPATVTIGSAGKAVDTVEQRVEFINDEARKRARLVELINQFHAPIIVFFNRKNSVDATAKQLSRDGYRVAALHGGKAQEVREEAIQMLKDGDVDILLATNVAGRGLDVRDVSLVVNFDMAKNIEEYTHRIGRTGRAGKTEPSFKVPQELANHPDAQVRPGQYVAKRKFEETLYAR</sequence>
<dbReference type="GO" id="GO:0003724">
    <property type="term" value="F:RNA helicase activity"/>
    <property type="evidence" value="ECO:0007669"/>
    <property type="project" value="UniProtKB-EC"/>
</dbReference>